<evidence type="ECO:0000256" key="1">
    <source>
        <dbReference type="ARBA" id="ARBA00022670"/>
    </source>
</evidence>
<keyword evidence="3" id="KW-0378">Hydrolase</keyword>
<dbReference type="InterPro" id="IPR028090">
    <property type="entry name" value="JAB_dom_prok"/>
</dbReference>
<keyword evidence="1" id="KW-0645">Protease</keyword>
<dbReference type="SUPFAM" id="SSF102712">
    <property type="entry name" value="JAB1/MPN domain"/>
    <property type="match status" value="1"/>
</dbReference>
<name>A0A168BXM3_9BACL</name>
<dbReference type="PANTHER" id="PTHR34858:SF1">
    <property type="entry name" value="CYSO-CYSTEINE PEPTIDASE"/>
    <property type="match status" value="1"/>
</dbReference>
<dbReference type="OrthoDB" id="9802958at2"/>
<keyword evidence="2" id="KW-0479">Metal-binding</keyword>
<evidence type="ECO:0000256" key="5">
    <source>
        <dbReference type="ARBA" id="ARBA00023049"/>
    </source>
</evidence>
<dbReference type="Pfam" id="PF14464">
    <property type="entry name" value="Prok-JAB"/>
    <property type="match status" value="1"/>
</dbReference>
<evidence type="ECO:0000313" key="7">
    <source>
        <dbReference type="EMBL" id="OAB32861.1"/>
    </source>
</evidence>
<dbReference type="GO" id="GO:0006508">
    <property type="term" value="P:proteolysis"/>
    <property type="evidence" value="ECO:0007669"/>
    <property type="project" value="UniProtKB-KW"/>
</dbReference>
<evidence type="ECO:0000256" key="2">
    <source>
        <dbReference type="ARBA" id="ARBA00022723"/>
    </source>
</evidence>
<dbReference type="GO" id="GO:0008270">
    <property type="term" value="F:zinc ion binding"/>
    <property type="evidence" value="ECO:0007669"/>
    <property type="project" value="TreeGrafter"/>
</dbReference>
<keyword evidence="4" id="KW-0862">Zinc</keyword>
<comment type="caution">
    <text evidence="7">The sequence shown here is derived from an EMBL/GenBank/DDBJ whole genome shotgun (WGS) entry which is preliminary data.</text>
</comment>
<dbReference type="InterPro" id="IPR051929">
    <property type="entry name" value="VirAsm_ModProt"/>
</dbReference>
<reference evidence="7 8" key="1">
    <citation type="submission" date="2016-03" db="EMBL/GenBank/DDBJ databases">
        <title>Draft genome sequence of Paenibacillus glacialis DSM 22343.</title>
        <authorList>
            <person name="Shin S.-K."/>
            <person name="Yi H."/>
        </authorList>
    </citation>
    <scope>NUCLEOTIDE SEQUENCE [LARGE SCALE GENOMIC DNA]</scope>
    <source>
        <strain evidence="7 8">DSM 22343</strain>
    </source>
</reference>
<dbReference type="GO" id="GO:0008235">
    <property type="term" value="F:metalloexopeptidase activity"/>
    <property type="evidence" value="ECO:0007669"/>
    <property type="project" value="TreeGrafter"/>
</dbReference>
<keyword evidence="8" id="KW-1185">Reference proteome</keyword>
<dbReference type="AlphaFoldDB" id="A0A168BXM3"/>
<dbReference type="PROSITE" id="PS50249">
    <property type="entry name" value="MPN"/>
    <property type="match status" value="1"/>
</dbReference>
<proteinExistence type="predicted"/>
<dbReference type="RefSeq" id="WP_068538025.1">
    <property type="nucleotide sequence ID" value="NZ_LVJH01000074.1"/>
</dbReference>
<evidence type="ECO:0000256" key="4">
    <source>
        <dbReference type="ARBA" id="ARBA00022833"/>
    </source>
</evidence>
<dbReference type="Proteomes" id="UP000076967">
    <property type="component" value="Unassembled WGS sequence"/>
</dbReference>
<dbReference type="PANTHER" id="PTHR34858">
    <property type="entry name" value="CYSO-CYSTEINE PEPTIDASE"/>
    <property type="match status" value="1"/>
</dbReference>
<feature type="domain" description="MPN" evidence="6">
    <location>
        <begin position="11"/>
        <end position="137"/>
    </location>
</feature>
<dbReference type="InterPro" id="IPR000555">
    <property type="entry name" value="JAMM/MPN+_dom"/>
</dbReference>
<dbReference type="STRING" id="494026.PGLA_25560"/>
<dbReference type="Gene3D" id="3.40.140.10">
    <property type="entry name" value="Cytidine Deaminase, domain 2"/>
    <property type="match status" value="1"/>
</dbReference>
<evidence type="ECO:0000313" key="8">
    <source>
        <dbReference type="Proteomes" id="UP000076967"/>
    </source>
</evidence>
<dbReference type="EMBL" id="LVJH01000074">
    <property type="protein sequence ID" value="OAB32861.1"/>
    <property type="molecule type" value="Genomic_DNA"/>
</dbReference>
<sequence>MTNLQVSDEEMLLHATAARELTAHTLLHLPHEACGVLLGTDAAGSIQIEQFHPIRNVAPDPLHAFMFHPEEWVKFCLQPDRLIGIVHSHPHSQPFPSQDDLTNLNGYGQLFDAYLICSPNKSRTSIIIQSYRIVHSTSLINPVITNRYSLQQTQLTIT</sequence>
<accession>A0A168BXM3</accession>
<dbReference type="SMART" id="SM00232">
    <property type="entry name" value="JAB_MPN"/>
    <property type="match status" value="1"/>
</dbReference>
<evidence type="ECO:0000256" key="3">
    <source>
        <dbReference type="ARBA" id="ARBA00022801"/>
    </source>
</evidence>
<gene>
    <name evidence="7" type="ORF">PGLA_25560</name>
</gene>
<dbReference type="CDD" id="cd08070">
    <property type="entry name" value="MPN_like"/>
    <property type="match status" value="1"/>
</dbReference>
<organism evidence="7 8">
    <name type="scientific">Paenibacillus glacialis</name>
    <dbReference type="NCBI Taxonomy" id="494026"/>
    <lineage>
        <taxon>Bacteria</taxon>
        <taxon>Bacillati</taxon>
        <taxon>Bacillota</taxon>
        <taxon>Bacilli</taxon>
        <taxon>Bacillales</taxon>
        <taxon>Paenibacillaceae</taxon>
        <taxon>Paenibacillus</taxon>
    </lineage>
</organism>
<protein>
    <recommendedName>
        <fullName evidence="6">MPN domain-containing protein</fullName>
    </recommendedName>
</protein>
<keyword evidence="5" id="KW-0482">Metalloprotease</keyword>
<evidence type="ECO:0000259" key="6">
    <source>
        <dbReference type="PROSITE" id="PS50249"/>
    </source>
</evidence>
<dbReference type="InterPro" id="IPR037518">
    <property type="entry name" value="MPN"/>
</dbReference>